<feature type="binding site" evidence="7">
    <location>
        <position position="321"/>
    </location>
    <ligand>
        <name>Fe(3+)</name>
        <dbReference type="ChEBI" id="CHEBI:29034"/>
    </ligand>
</feature>
<dbReference type="PANTHER" id="PTHR42752:SF1">
    <property type="entry name" value="IMIDAZOLONEPROPIONASE-RELATED"/>
    <property type="match status" value="1"/>
</dbReference>
<comment type="function">
    <text evidence="7">Catalyzes the hydrolytic cleavage of the carbon-nitrogen bond in imidazolone-5-propanoate to yield N-formimidoyl-L-glutamate. It is the third step in the universal histidine degradation pathway.</text>
</comment>
<dbReference type="EMBL" id="JAJIRN010000008">
    <property type="protein sequence ID" value="MCV2370216.1"/>
    <property type="molecule type" value="Genomic_DNA"/>
</dbReference>
<comment type="catalytic activity">
    <reaction evidence="7">
        <text>4-imidazolone-5-propanoate + H2O = N-formimidoyl-L-glutamate</text>
        <dbReference type="Rhea" id="RHEA:23660"/>
        <dbReference type="ChEBI" id="CHEBI:15377"/>
        <dbReference type="ChEBI" id="CHEBI:58928"/>
        <dbReference type="ChEBI" id="CHEBI:77893"/>
        <dbReference type="EC" id="3.5.2.7"/>
    </reaction>
</comment>
<dbReference type="Gene3D" id="2.30.40.10">
    <property type="entry name" value="Urease, subunit C, domain 1"/>
    <property type="match status" value="1"/>
</dbReference>
<comment type="caution">
    <text evidence="9">The sequence shown here is derived from an EMBL/GenBank/DDBJ whole genome shotgun (WGS) entry which is preliminary data.</text>
</comment>
<dbReference type="Gene3D" id="3.20.20.140">
    <property type="entry name" value="Metal-dependent hydrolases"/>
    <property type="match status" value="1"/>
</dbReference>
<gene>
    <name evidence="7 9" type="primary">hutI</name>
    <name evidence="9" type="ORF">LNV07_19220</name>
</gene>
<keyword evidence="3 7" id="KW-0378">Hydrolase</keyword>
<feature type="binding site" evidence="7">
    <location>
        <position position="246"/>
    </location>
    <ligand>
        <name>Zn(2+)</name>
        <dbReference type="ChEBI" id="CHEBI:29105"/>
    </ligand>
</feature>
<dbReference type="CDD" id="cd01296">
    <property type="entry name" value="Imidazolone-5PH"/>
    <property type="match status" value="1"/>
</dbReference>
<feature type="binding site" evidence="7">
    <location>
        <position position="150"/>
    </location>
    <ligand>
        <name>4-imidazolone-5-propanoate</name>
        <dbReference type="ChEBI" id="CHEBI:77893"/>
    </ligand>
</feature>
<dbReference type="Pfam" id="PF01979">
    <property type="entry name" value="Amidohydro_1"/>
    <property type="match status" value="1"/>
</dbReference>
<evidence type="ECO:0000256" key="6">
    <source>
        <dbReference type="ARBA" id="ARBA00023004"/>
    </source>
</evidence>
<sequence>MSSSSVFKLWTNARLATLAGDPKENPWGWVEHGAMLSQGEHLLWAGDIADLDPEFRSGLAQEHDLGGAVVTPGLIDCHTHLVYGGQRAAEFEQRLLGASYEDIARAGGGIRSSVAATRAASEHQLYAQAAHRALNLLKEGVTTLEVKSGYGLSLASEAKMLRAARRLKGLGVDVRTSYLGAHALPPEFEGRQDAYVTALIEWMTPLHREGLIDAVDAFCEGIGFSPEQTRRIFEAAQGLGLPVKLHAEQLSDQGGSQLAAEFKALSCDHLEHLSEAGVQAMAASGSVAVLLPGAYYFLRESKLPPVQALRDAGVPIAISTDHNPGTSPTLSLLLMLNMACTLFRLTPEEALRGVTVNAARALGLSDRGQLTAGQRADFCVWDVEHPNELAYYFGRNPLKRVVRGGVERA</sequence>
<reference evidence="9 10" key="1">
    <citation type="submission" date="2021-11" db="EMBL/GenBank/DDBJ databases">
        <authorList>
            <person name="Liang Q."/>
            <person name="Mou H."/>
            <person name="Liu Z."/>
        </authorList>
    </citation>
    <scope>NUCLEOTIDE SEQUENCE [LARGE SCALE GENOMIC DNA]</scope>
    <source>
        <strain evidence="9 10">CHU3</strain>
    </source>
</reference>
<name>A0ABT2YJS0_9BURK</name>
<evidence type="ECO:0000256" key="4">
    <source>
        <dbReference type="ARBA" id="ARBA00022808"/>
    </source>
</evidence>
<dbReference type="InterPro" id="IPR006680">
    <property type="entry name" value="Amidohydro-rel"/>
</dbReference>
<feature type="binding site" evidence="7">
    <location>
        <position position="323"/>
    </location>
    <ligand>
        <name>N-formimidoyl-L-glutamate</name>
        <dbReference type="ChEBI" id="CHEBI:58928"/>
    </ligand>
</feature>
<proteinExistence type="inferred from homology"/>
<dbReference type="InterPro" id="IPR005920">
    <property type="entry name" value="HutI"/>
</dbReference>
<feature type="binding site" evidence="7">
    <location>
        <position position="325"/>
    </location>
    <ligand>
        <name>N-formimidoyl-L-glutamate</name>
        <dbReference type="ChEBI" id="CHEBI:58928"/>
    </ligand>
</feature>
<evidence type="ECO:0000313" key="10">
    <source>
        <dbReference type="Proteomes" id="UP001209701"/>
    </source>
</evidence>
<feature type="binding site" evidence="7">
    <location>
        <position position="80"/>
    </location>
    <ligand>
        <name>Fe(3+)</name>
        <dbReference type="ChEBI" id="CHEBI:29034"/>
    </ligand>
</feature>
<feature type="binding site" evidence="7">
    <location>
        <position position="326"/>
    </location>
    <ligand>
        <name>4-imidazolone-5-propanoate</name>
        <dbReference type="ChEBI" id="CHEBI:77893"/>
    </ligand>
</feature>
<dbReference type="InterPro" id="IPR011059">
    <property type="entry name" value="Metal-dep_hydrolase_composite"/>
</dbReference>
<keyword evidence="4 7" id="KW-0369">Histidine metabolism</keyword>
<feature type="binding site" evidence="7">
    <location>
        <position position="321"/>
    </location>
    <ligand>
        <name>Zn(2+)</name>
        <dbReference type="ChEBI" id="CHEBI:29105"/>
    </ligand>
</feature>
<keyword evidence="7" id="KW-0963">Cytoplasm</keyword>
<feature type="binding site" evidence="7">
    <location>
        <position position="182"/>
    </location>
    <ligand>
        <name>4-imidazolone-5-propanoate</name>
        <dbReference type="ChEBI" id="CHEBI:77893"/>
    </ligand>
</feature>
<keyword evidence="5 7" id="KW-0862">Zinc</keyword>
<feature type="binding site" evidence="7">
    <location>
        <position position="80"/>
    </location>
    <ligand>
        <name>Zn(2+)</name>
        <dbReference type="ChEBI" id="CHEBI:29105"/>
    </ligand>
</feature>
<feature type="binding site" evidence="7">
    <location>
        <position position="246"/>
    </location>
    <ligand>
        <name>Fe(3+)</name>
        <dbReference type="ChEBI" id="CHEBI:29034"/>
    </ligand>
</feature>
<dbReference type="EC" id="3.5.2.7" evidence="1 7"/>
<accession>A0ABT2YJS0</accession>
<dbReference type="NCBIfam" id="TIGR01224">
    <property type="entry name" value="hutI"/>
    <property type="match status" value="1"/>
</dbReference>
<feature type="binding site" evidence="7">
    <location>
        <position position="78"/>
    </location>
    <ligand>
        <name>Zn(2+)</name>
        <dbReference type="ChEBI" id="CHEBI:29105"/>
    </ligand>
</feature>
<dbReference type="PANTHER" id="PTHR42752">
    <property type="entry name" value="IMIDAZOLONEPROPIONASE"/>
    <property type="match status" value="1"/>
</dbReference>
<dbReference type="InterPro" id="IPR032466">
    <property type="entry name" value="Metal_Hydrolase"/>
</dbReference>
<feature type="binding site" evidence="7">
    <location>
        <position position="150"/>
    </location>
    <ligand>
        <name>N-formimidoyl-L-glutamate</name>
        <dbReference type="ChEBI" id="CHEBI:58928"/>
    </ligand>
</feature>
<evidence type="ECO:0000256" key="1">
    <source>
        <dbReference type="ARBA" id="ARBA00012864"/>
    </source>
</evidence>
<evidence type="ECO:0000259" key="8">
    <source>
        <dbReference type="Pfam" id="PF01979"/>
    </source>
</evidence>
<evidence type="ECO:0000256" key="2">
    <source>
        <dbReference type="ARBA" id="ARBA00022723"/>
    </source>
</evidence>
<protein>
    <recommendedName>
        <fullName evidence="1 7">Imidazolonepropionase</fullName>
        <ecNumber evidence="1 7">3.5.2.7</ecNumber>
    </recommendedName>
    <alternativeName>
        <fullName evidence="7">Imidazolone-5-propionate hydrolase</fullName>
    </alternativeName>
</protein>
<dbReference type="RefSeq" id="WP_263572793.1">
    <property type="nucleotide sequence ID" value="NZ_JAJIRN010000008.1"/>
</dbReference>
<organism evidence="9 10">
    <name type="scientific">Roseateles oligotrophus</name>
    <dbReference type="NCBI Taxonomy" id="1769250"/>
    <lineage>
        <taxon>Bacteria</taxon>
        <taxon>Pseudomonadati</taxon>
        <taxon>Pseudomonadota</taxon>
        <taxon>Betaproteobacteria</taxon>
        <taxon>Burkholderiales</taxon>
        <taxon>Sphaerotilaceae</taxon>
        <taxon>Roseateles</taxon>
    </lineage>
</organism>
<comment type="subcellular location">
    <subcellularLocation>
        <location evidence="7">Cytoplasm</location>
    </subcellularLocation>
</comment>
<comment type="similarity">
    <text evidence="7">Belongs to the metallo-dependent hydrolases superfamily. HutI family.</text>
</comment>
<dbReference type="GO" id="GO:0050480">
    <property type="term" value="F:imidazolonepropionase activity"/>
    <property type="evidence" value="ECO:0007669"/>
    <property type="project" value="UniProtKB-EC"/>
</dbReference>
<dbReference type="Proteomes" id="UP001209701">
    <property type="component" value="Unassembled WGS sequence"/>
</dbReference>
<feature type="binding site" evidence="7">
    <location>
        <position position="249"/>
    </location>
    <ligand>
        <name>4-imidazolone-5-propanoate</name>
        <dbReference type="ChEBI" id="CHEBI:77893"/>
    </ligand>
</feature>
<comment type="cofactor">
    <cofactor evidence="7">
        <name>Zn(2+)</name>
        <dbReference type="ChEBI" id="CHEBI:29105"/>
    </cofactor>
    <cofactor evidence="7">
        <name>Fe(3+)</name>
        <dbReference type="ChEBI" id="CHEBI:29034"/>
    </cofactor>
    <text evidence="7">Binds 1 zinc or iron ion per subunit.</text>
</comment>
<feature type="domain" description="Amidohydrolase-related" evidence="8">
    <location>
        <begin position="69"/>
        <end position="405"/>
    </location>
</feature>
<dbReference type="HAMAP" id="MF_00372">
    <property type="entry name" value="HutI"/>
    <property type="match status" value="1"/>
</dbReference>
<keyword evidence="6 7" id="KW-0408">Iron</keyword>
<comment type="pathway">
    <text evidence="7">Amino-acid degradation; L-histidine degradation into L-glutamate; N-formimidoyl-L-glutamate from L-histidine: step 3/3.</text>
</comment>
<evidence type="ECO:0000256" key="5">
    <source>
        <dbReference type="ARBA" id="ARBA00022833"/>
    </source>
</evidence>
<evidence type="ECO:0000256" key="3">
    <source>
        <dbReference type="ARBA" id="ARBA00022801"/>
    </source>
</evidence>
<feature type="binding site" evidence="7">
    <location>
        <position position="87"/>
    </location>
    <ligand>
        <name>4-imidazolone-5-propanoate</name>
        <dbReference type="ChEBI" id="CHEBI:77893"/>
    </ligand>
</feature>
<dbReference type="SUPFAM" id="SSF51338">
    <property type="entry name" value="Composite domain of metallo-dependent hydrolases"/>
    <property type="match status" value="1"/>
</dbReference>
<feature type="binding site" evidence="7">
    <location>
        <position position="78"/>
    </location>
    <ligand>
        <name>Fe(3+)</name>
        <dbReference type="ChEBI" id="CHEBI:29034"/>
    </ligand>
</feature>
<evidence type="ECO:0000313" key="9">
    <source>
        <dbReference type="EMBL" id="MCV2370216.1"/>
    </source>
</evidence>
<keyword evidence="2 7" id="KW-0479">Metal-binding</keyword>
<dbReference type="SUPFAM" id="SSF51556">
    <property type="entry name" value="Metallo-dependent hydrolases"/>
    <property type="match status" value="1"/>
</dbReference>
<evidence type="ECO:0000256" key="7">
    <source>
        <dbReference type="HAMAP-Rule" id="MF_00372"/>
    </source>
</evidence>
<keyword evidence="10" id="KW-1185">Reference proteome</keyword>